<evidence type="ECO:0000259" key="2">
    <source>
        <dbReference type="Pfam" id="PF12697"/>
    </source>
</evidence>
<feature type="region of interest" description="Disordered" evidence="1">
    <location>
        <begin position="206"/>
        <end position="230"/>
    </location>
</feature>
<dbReference type="AlphaFoldDB" id="A0AA40C148"/>
<proteinExistence type="predicted"/>
<evidence type="ECO:0000313" key="3">
    <source>
        <dbReference type="EMBL" id="KAK0621155.1"/>
    </source>
</evidence>
<feature type="domain" description="AB hydrolase-1" evidence="2">
    <location>
        <begin position="9"/>
        <end position="193"/>
    </location>
</feature>
<dbReference type="Proteomes" id="UP001174934">
    <property type="component" value="Unassembled WGS sequence"/>
</dbReference>
<evidence type="ECO:0000256" key="1">
    <source>
        <dbReference type="SAM" id="MobiDB-lite"/>
    </source>
</evidence>
<gene>
    <name evidence="3" type="ORF">B0T17DRAFT_277747</name>
</gene>
<dbReference type="PANTHER" id="PTHR47842">
    <property type="entry name" value="EXPRESSED PROTEIN"/>
    <property type="match status" value="1"/>
</dbReference>
<reference evidence="3" key="1">
    <citation type="submission" date="2023-06" db="EMBL/GenBank/DDBJ databases">
        <title>Genome-scale phylogeny and comparative genomics of the fungal order Sordariales.</title>
        <authorList>
            <consortium name="Lawrence Berkeley National Laboratory"/>
            <person name="Hensen N."/>
            <person name="Bonometti L."/>
            <person name="Westerberg I."/>
            <person name="Brannstrom I.O."/>
            <person name="Guillou S."/>
            <person name="Cros-Aarteil S."/>
            <person name="Calhoun S."/>
            <person name="Haridas S."/>
            <person name="Kuo A."/>
            <person name="Mondo S."/>
            <person name="Pangilinan J."/>
            <person name="Riley R."/>
            <person name="LaButti K."/>
            <person name="Andreopoulos B."/>
            <person name="Lipzen A."/>
            <person name="Chen C."/>
            <person name="Yanf M."/>
            <person name="Daum C."/>
            <person name="Ng V."/>
            <person name="Clum A."/>
            <person name="Steindorff A."/>
            <person name="Ohm R."/>
            <person name="Martin F."/>
            <person name="Silar P."/>
            <person name="Natvig D."/>
            <person name="Lalanne C."/>
            <person name="Gautier V."/>
            <person name="Ament-velasquez S.L."/>
            <person name="Kruys A."/>
            <person name="Hutchinson M.I."/>
            <person name="Powell A.J."/>
            <person name="Barry K."/>
            <person name="Miller A.N."/>
            <person name="Grigoriev I.V."/>
            <person name="Debuchy R."/>
            <person name="Gladieux P."/>
            <person name="Thoren M.H."/>
            <person name="Johannesson H."/>
        </authorList>
    </citation>
    <scope>NUCLEOTIDE SEQUENCE</scope>
    <source>
        <strain evidence="3">SMH3391-2</strain>
    </source>
</reference>
<protein>
    <recommendedName>
        <fullName evidence="2">AB hydrolase-1 domain-containing protein</fullName>
    </recommendedName>
</protein>
<dbReference type="Pfam" id="PF12697">
    <property type="entry name" value="Abhydrolase_6"/>
    <property type="match status" value="1"/>
</dbReference>
<dbReference type="EMBL" id="JAULSR010000004">
    <property type="protein sequence ID" value="KAK0621155.1"/>
    <property type="molecule type" value="Genomic_DNA"/>
</dbReference>
<feature type="region of interest" description="Disordered" evidence="1">
    <location>
        <begin position="116"/>
        <end position="146"/>
    </location>
</feature>
<dbReference type="SUPFAM" id="SSF53474">
    <property type="entry name" value="alpha/beta-Hydrolases"/>
    <property type="match status" value="1"/>
</dbReference>
<evidence type="ECO:0000313" key="4">
    <source>
        <dbReference type="Proteomes" id="UP001174934"/>
    </source>
</evidence>
<dbReference type="InterPro" id="IPR000073">
    <property type="entry name" value="AB_hydrolase_1"/>
</dbReference>
<dbReference type="InterPro" id="IPR029058">
    <property type="entry name" value="AB_hydrolase_fold"/>
</dbReference>
<sequence>MKKTLLLCFIHGFKGDEATFGENYAFTRHLRRLVASSLPKINVEVVVYPTYETRGDLGECVGRFRDWLLNKVIDLEVHAGTPSPTIDPSVRVILVGHSMGGIVAAETAIELASEQPIHGSTDPAKEDPKIGRADATPPPRPPTPNSLMFPYVQGVLAFDTPFLGISPGVVAHGAESHYNTATAAMAQLSGLTGLWGGAKQAEASANTMQKKLAAPPPSSGGSGDNDRNANAATNANAAANNDNGWGKWGKIAMVAGAVGAVAAGGAAAYLHRNEISQGLSWATSHLEFVGCLARKEELRRRVAYMVRLEREIGVGFGNLYTKLGRNAGVKTANMVGTVLGPERTFCVVPRRERAGDWREAVNDKATDETVAHMSMFEPKLNPGYEKLAKDAQDMITSWLQNDWYKSSDSGDTIGSQ</sequence>
<keyword evidence="4" id="KW-1185">Reference proteome</keyword>
<comment type="caution">
    <text evidence="3">The sequence shown here is derived from an EMBL/GenBank/DDBJ whole genome shotgun (WGS) entry which is preliminary data.</text>
</comment>
<dbReference type="Gene3D" id="3.40.50.1820">
    <property type="entry name" value="alpha/beta hydrolase"/>
    <property type="match status" value="1"/>
</dbReference>
<feature type="compositionally biased region" description="Basic and acidic residues" evidence="1">
    <location>
        <begin position="123"/>
        <end position="132"/>
    </location>
</feature>
<organism evidence="3 4">
    <name type="scientific">Bombardia bombarda</name>
    <dbReference type="NCBI Taxonomy" id="252184"/>
    <lineage>
        <taxon>Eukaryota</taxon>
        <taxon>Fungi</taxon>
        <taxon>Dikarya</taxon>
        <taxon>Ascomycota</taxon>
        <taxon>Pezizomycotina</taxon>
        <taxon>Sordariomycetes</taxon>
        <taxon>Sordariomycetidae</taxon>
        <taxon>Sordariales</taxon>
        <taxon>Lasiosphaeriaceae</taxon>
        <taxon>Bombardia</taxon>
    </lineage>
</organism>
<dbReference type="PANTHER" id="PTHR47842:SF1">
    <property type="entry name" value="DUF676 DOMAIN-CONTAINING PROTEIN"/>
    <property type="match status" value="1"/>
</dbReference>
<name>A0AA40C148_9PEZI</name>
<accession>A0AA40C148</accession>